<evidence type="ECO:0000313" key="7">
    <source>
        <dbReference type="EMBL" id="EPS39416.1"/>
    </source>
</evidence>
<dbReference type="Pfam" id="PF22939">
    <property type="entry name" value="WHD_GPIID"/>
    <property type="match status" value="1"/>
</dbReference>
<reference evidence="7 8" key="1">
    <citation type="journal article" date="2013" name="PLoS Genet.">
        <title>Genomic mechanisms accounting for the adaptation to parasitism in nematode-trapping fungi.</title>
        <authorList>
            <person name="Meerupati T."/>
            <person name="Andersson K.M."/>
            <person name="Friman E."/>
            <person name="Kumar D."/>
            <person name="Tunlid A."/>
            <person name="Ahren D."/>
        </authorList>
    </citation>
    <scope>NUCLEOTIDE SEQUENCE [LARGE SCALE GENOMIC DNA]</scope>
    <source>
        <strain evidence="7 8">CBS 200.50</strain>
    </source>
</reference>
<dbReference type="PRINTS" id="PR01415">
    <property type="entry name" value="ANKYRIN"/>
</dbReference>
<dbReference type="OrthoDB" id="20872at2759"/>
<evidence type="ECO:0000256" key="4">
    <source>
        <dbReference type="SAM" id="MobiDB-lite"/>
    </source>
</evidence>
<dbReference type="Gene3D" id="3.40.50.300">
    <property type="entry name" value="P-loop containing nucleotide triphosphate hydrolases"/>
    <property type="match status" value="1"/>
</dbReference>
<dbReference type="PROSITE" id="PS50297">
    <property type="entry name" value="ANK_REP_REGION"/>
    <property type="match status" value="4"/>
</dbReference>
<feature type="repeat" description="ANK" evidence="3">
    <location>
        <begin position="652"/>
        <end position="684"/>
    </location>
</feature>
<feature type="domain" description="Nephrocystin 3-like N-terminal" evidence="6">
    <location>
        <begin position="66"/>
        <end position="215"/>
    </location>
</feature>
<reference evidence="8" key="2">
    <citation type="submission" date="2013-04" db="EMBL/GenBank/DDBJ databases">
        <title>Genomic mechanisms accounting for the adaptation to parasitism in nematode-trapping fungi.</title>
        <authorList>
            <person name="Ahren D.G."/>
        </authorList>
    </citation>
    <scope>NUCLEOTIDE SEQUENCE [LARGE SCALE GENOMIC DNA]</scope>
    <source>
        <strain evidence="8">CBS 200.50</strain>
    </source>
</reference>
<feature type="compositionally biased region" description="Acidic residues" evidence="4">
    <location>
        <begin position="968"/>
        <end position="977"/>
    </location>
</feature>
<evidence type="ECO:0000256" key="2">
    <source>
        <dbReference type="ARBA" id="ARBA00023043"/>
    </source>
</evidence>
<dbReference type="EMBL" id="AQGS01000472">
    <property type="protein sequence ID" value="EPS39416.1"/>
    <property type="molecule type" value="Genomic_DNA"/>
</dbReference>
<organism evidence="7 8">
    <name type="scientific">Dactylellina haptotyla (strain CBS 200.50)</name>
    <name type="common">Nematode-trapping fungus</name>
    <name type="synonym">Monacrosporium haptotylum</name>
    <dbReference type="NCBI Taxonomy" id="1284197"/>
    <lineage>
        <taxon>Eukaryota</taxon>
        <taxon>Fungi</taxon>
        <taxon>Dikarya</taxon>
        <taxon>Ascomycota</taxon>
        <taxon>Pezizomycotina</taxon>
        <taxon>Orbiliomycetes</taxon>
        <taxon>Orbiliales</taxon>
        <taxon>Orbiliaceae</taxon>
        <taxon>Dactylellina</taxon>
    </lineage>
</organism>
<dbReference type="SMART" id="SM00248">
    <property type="entry name" value="ANK"/>
    <property type="match status" value="11"/>
</dbReference>
<dbReference type="InterPro" id="IPR054471">
    <property type="entry name" value="GPIID_WHD"/>
</dbReference>
<feature type="repeat" description="ANK" evidence="3">
    <location>
        <begin position="752"/>
        <end position="784"/>
    </location>
</feature>
<feature type="repeat" description="ANK" evidence="3">
    <location>
        <begin position="851"/>
        <end position="894"/>
    </location>
</feature>
<dbReference type="STRING" id="1284197.S8AE89"/>
<protein>
    <submittedName>
        <fullName evidence="7">Uncharacterized protein</fullName>
    </submittedName>
</protein>
<dbReference type="InterPro" id="IPR051165">
    <property type="entry name" value="Multifunctional_ANK_Repeat"/>
</dbReference>
<feature type="domain" description="GPI inositol-deacylase winged helix" evidence="5">
    <location>
        <begin position="374"/>
        <end position="457"/>
    </location>
</feature>
<dbReference type="InterPro" id="IPR002110">
    <property type="entry name" value="Ankyrin_rpt"/>
</dbReference>
<dbReference type="PANTHER" id="PTHR24123:SF33">
    <property type="entry name" value="PROTEIN HOS4"/>
    <property type="match status" value="1"/>
</dbReference>
<feature type="repeat" description="ANK" evidence="3">
    <location>
        <begin position="785"/>
        <end position="817"/>
    </location>
</feature>
<evidence type="ECO:0000313" key="8">
    <source>
        <dbReference type="Proteomes" id="UP000015100"/>
    </source>
</evidence>
<dbReference type="PANTHER" id="PTHR24123">
    <property type="entry name" value="ANKYRIN REPEAT-CONTAINING"/>
    <property type="match status" value="1"/>
</dbReference>
<dbReference type="Gene3D" id="1.25.40.20">
    <property type="entry name" value="Ankyrin repeat-containing domain"/>
    <property type="match status" value="1"/>
</dbReference>
<keyword evidence="2 3" id="KW-0040">ANK repeat</keyword>
<comment type="caution">
    <text evidence="7">The sequence shown here is derived from an EMBL/GenBank/DDBJ whole genome shotgun (WGS) entry which is preliminary data.</text>
</comment>
<keyword evidence="1" id="KW-0677">Repeat</keyword>
<feature type="repeat" description="ANK" evidence="3">
    <location>
        <begin position="928"/>
        <end position="961"/>
    </location>
</feature>
<dbReference type="Proteomes" id="UP000015100">
    <property type="component" value="Unassembled WGS sequence"/>
</dbReference>
<sequence>MAENEYTNTENQIALQGPVFNHGVINIGDDSRARDVRAEKEMKILRTLHQSTEINRKDRNPDRVPGTCEWFTAHPRFQQWKTNKSSMLWVSADPGCGKSVLAKHLVDNVLKTTDSRITCYFFFKDDFEGQGSVNTALCCILSQLFTIKPALLSDAIIKQFDIAGDGFVGSFSVLWRALMTAAKNAGEIVCILDAIDECQKSDWSLLKRELQRIYNKGVGFSSISPETRLDSSHETQKTEYNVKFLLTSRPYREIRHGFQHLVTQGPESLFIHLSGEGEEEIAKIAREIDLFIEAKIRHIGDTIKLTKSEQTLLSQRLKRIPNKTYIWVYLTLDLIENDIHTNINLNRKKIFQVTADLPETVDDAYEMILSKSYNPEITKTLLQIVVAAARPLHLQEINIALALALKDTHQSYATIDYKTEERLRLDLRDFCGLFIIVTESRIYLLHQTAKEFLIRNTTKTRKVESLNSNYKWKESLRLQDSHKVLTSICIRHLLFKEFESDPLTDDDNAIEYIKKYIFLDYSARYWVTHFKDSKVEFEYHEVPRVMRLCDTNSKSCLTWLRIYWVSTNTSFPRGFTSLMVASYFGLGAMVTLLLRPTPKINSQDYTYQRSALSWAAESGSDVVVYQLLKRPNWMGIPLLFAGGADVDSVDIYGRTPLVYAIWKRQTSIIAQLLKARARVDVRDDVGETPLDYAICNGHSGILDQFLNSDTQRHSRDTLGRKLLFSAVHKGHGDVVKMLLEVGEVNADAKKENGDTPLLVAIQSDNVEIAQILLENGANVEAKGADDNAPLFVAISRSDEAMIRLLLDKSVDIESKTRGDRTPLLIAAMQGNEAIFRLLVEKGVNMESKDNEGRGALSYAAMQGNETASGLPRQGNEAMVRLLVEKGADMESRSNEGCTALSYATKHGNEAIVRLLVEKGADMESRSNEGRTPLPFAAEGVSNSQPVELLVSRGADIRSRSNDGHSSWEDEPEDEPEDKNELRPRPQ</sequence>
<dbReference type="OMA" id="ECEPDGR"/>
<proteinExistence type="predicted"/>
<feature type="repeat" description="ANK" evidence="3">
    <location>
        <begin position="895"/>
        <end position="927"/>
    </location>
</feature>
<gene>
    <name evidence="7" type="ORF">H072_6795</name>
</gene>
<name>S8AE89_DACHA</name>
<dbReference type="Pfam" id="PF12796">
    <property type="entry name" value="Ank_2"/>
    <property type="match status" value="3"/>
</dbReference>
<dbReference type="InterPro" id="IPR027417">
    <property type="entry name" value="P-loop_NTPase"/>
</dbReference>
<dbReference type="PROSITE" id="PS50088">
    <property type="entry name" value="ANK_REPEAT"/>
    <property type="match status" value="7"/>
</dbReference>
<evidence type="ECO:0000259" key="5">
    <source>
        <dbReference type="Pfam" id="PF22939"/>
    </source>
</evidence>
<evidence type="ECO:0000259" key="6">
    <source>
        <dbReference type="Pfam" id="PF24883"/>
    </source>
</evidence>
<evidence type="ECO:0000256" key="1">
    <source>
        <dbReference type="ARBA" id="ARBA00022737"/>
    </source>
</evidence>
<dbReference type="eggNOG" id="KOG0504">
    <property type="taxonomic scope" value="Eukaryota"/>
</dbReference>
<keyword evidence="8" id="KW-1185">Reference proteome</keyword>
<dbReference type="AlphaFoldDB" id="S8AE89"/>
<dbReference type="SUPFAM" id="SSF48403">
    <property type="entry name" value="Ankyrin repeat"/>
    <property type="match status" value="2"/>
</dbReference>
<dbReference type="Pfam" id="PF24883">
    <property type="entry name" value="NPHP3_N"/>
    <property type="match status" value="1"/>
</dbReference>
<feature type="region of interest" description="Disordered" evidence="4">
    <location>
        <begin position="922"/>
        <end position="986"/>
    </location>
</feature>
<accession>S8AE89</accession>
<evidence type="ECO:0000256" key="3">
    <source>
        <dbReference type="PROSITE-ProRule" id="PRU00023"/>
    </source>
</evidence>
<dbReference type="HOGENOM" id="CLU_000288_34_23_1"/>
<feature type="repeat" description="ANK" evidence="3">
    <location>
        <begin position="818"/>
        <end position="850"/>
    </location>
</feature>
<feature type="compositionally biased region" description="Basic and acidic residues" evidence="4">
    <location>
        <begin position="954"/>
        <end position="967"/>
    </location>
</feature>
<dbReference type="InterPro" id="IPR036770">
    <property type="entry name" value="Ankyrin_rpt-contain_sf"/>
</dbReference>
<dbReference type="SUPFAM" id="SSF52540">
    <property type="entry name" value="P-loop containing nucleoside triphosphate hydrolases"/>
    <property type="match status" value="1"/>
</dbReference>
<dbReference type="InterPro" id="IPR056884">
    <property type="entry name" value="NPHP3-like_N"/>
</dbReference>